<evidence type="ECO:0000313" key="3">
    <source>
        <dbReference type="Proteomes" id="UP001142462"/>
    </source>
</evidence>
<gene>
    <name evidence="2" type="ORF">GCM10017576_10950</name>
</gene>
<sequence length="148" mass="16355">MTTTQVAQIHVEVPIEEAYRHWAAVESFPDYIDAIDSVRRIDEVRSRWSATIEGVSDDFYVDIVDQTPPERLAWQSTDGVFHNGRVDLSRDGTGTRIVLRMAWEVEGDEGTGSELGDGPMQRDLERFKALVEGAAAADDDAEDGAVAS</sequence>
<dbReference type="PANTHER" id="PTHR33824:SF7">
    <property type="entry name" value="POLYKETIDE CYCLASE_DEHYDRASE AND LIPID TRANSPORT SUPERFAMILY PROTEIN"/>
    <property type="match status" value="1"/>
</dbReference>
<dbReference type="EMBL" id="BSEJ01000003">
    <property type="protein sequence ID" value="GLJ60966.1"/>
    <property type="molecule type" value="Genomic_DNA"/>
</dbReference>
<name>A0A9W6H246_9MICO</name>
<protein>
    <recommendedName>
        <fullName evidence="1">Coenzyme Q-binding protein COQ10 START domain-containing protein</fullName>
    </recommendedName>
</protein>
<dbReference type="Pfam" id="PF03364">
    <property type="entry name" value="Polyketide_cyc"/>
    <property type="match status" value="1"/>
</dbReference>
<keyword evidence="3" id="KW-1185">Reference proteome</keyword>
<dbReference type="InterPro" id="IPR023393">
    <property type="entry name" value="START-like_dom_sf"/>
</dbReference>
<organism evidence="2 3">
    <name type="scientific">Microbacterium barkeri</name>
    <dbReference type="NCBI Taxonomy" id="33917"/>
    <lineage>
        <taxon>Bacteria</taxon>
        <taxon>Bacillati</taxon>
        <taxon>Actinomycetota</taxon>
        <taxon>Actinomycetes</taxon>
        <taxon>Micrococcales</taxon>
        <taxon>Microbacteriaceae</taxon>
        <taxon>Microbacterium</taxon>
    </lineage>
</organism>
<reference evidence="2" key="2">
    <citation type="submission" date="2023-01" db="EMBL/GenBank/DDBJ databases">
        <authorList>
            <person name="Sun Q."/>
            <person name="Evtushenko L."/>
        </authorList>
    </citation>
    <scope>NUCLEOTIDE SEQUENCE</scope>
    <source>
        <strain evidence="2">VKM Ac-1020</strain>
    </source>
</reference>
<evidence type="ECO:0000313" key="2">
    <source>
        <dbReference type="EMBL" id="GLJ60966.1"/>
    </source>
</evidence>
<proteinExistence type="predicted"/>
<comment type="caution">
    <text evidence="2">The sequence shown here is derived from an EMBL/GenBank/DDBJ whole genome shotgun (WGS) entry which is preliminary data.</text>
</comment>
<dbReference type="PANTHER" id="PTHR33824">
    <property type="entry name" value="POLYKETIDE CYCLASE/DEHYDRASE AND LIPID TRANSPORT SUPERFAMILY PROTEIN"/>
    <property type="match status" value="1"/>
</dbReference>
<evidence type="ECO:0000259" key="1">
    <source>
        <dbReference type="Pfam" id="PF03364"/>
    </source>
</evidence>
<dbReference type="RefSeq" id="WP_271172675.1">
    <property type="nucleotide sequence ID" value="NZ_BSEJ01000003.1"/>
</dbReference>
<accession>A0A9W6H246</accession>
<feature type="domain" description="Coenzyme Q-binding protein COQ10 START" evidence="1">
    <location>
        <begin position="11"/>
        <end position="109"/>
    </location>
</feature>
<dbReference type="InterPro" id="IPR047137">
    <property type="entry name" value="ORF3"/>
</dbReference>
<dbReference type="Gene3D" id="3.30.530.20">
    <property type="match status" value="1"/>
</dbReference>
<dbReference type="SUPFAM" id="SSF55961">
    <property type="entry name" value="Bet v1-like"/>
    <property type="match status" value="1"/>
</dbReference>
<dbReference type="InterPro" id="IPR005031">
    <property type="entry name" value="COQ10_START"/>
</dbReference>
<reference evidence="2" key="1">
    <citation type="journal article" date="2014" name="Int. J. Syst. Evol. Microbiol.">
        <title>Complete genome sequence of Corynebacterium casei LMG S-19264T (=DSM 44701T), isolated from a smear-ripened cheese.</title>
        <authorList>
            <consortium name="US DOE Joint Genome Institute (JGI-PGF)"/>
            <person name="Walter F."/>
            <person name="Albersmeier A."/>
            <person name="Kalinowski J."/>
            <person name="Ruckert C."/>
        </authorList>
    </citation>
    <scope>NUCLEOTIDE SEQUENCE</scope>
    <source>
        <strain evidence="2">VKM Ac-1020</strain>
    </source>
</reference>
<dbReference type="Proteomes" id="UP001142462">
    <property type="component" value="Unassembled WGS sequence"/>
</dbReference>
<dbReference type="AlphaFoldDB" id="A0A9W6H246"/>